<name>X1SLF0_9ZZZZ</name>
<sequence>MPNNPVDLNRLMWLGAGAGSKGIVAGMVSGMAPQAGITPEIAAAFIGFWVAQQGGERMGAFGEGMLIAAIGQLVRQPIEGIFGQVGKGGTTTTTEAAAAAAAAAAAKKTSNQGSPEENIDNYLAAKYGIT</sequence>
<organism evidence="1">
    <name type="scientific">marine sediment metagenome</name>
    <dbReference type="NCBI Taxonomy" id="412755"/>
    <lineage>
        <taxon>unclassified sequences</taxon>
        <taxon>metagenomes</taxon>
        <taxon>ecological metagenomes</taxon>
    </lineage>
</organism>
<evidence type="ECO:0000313" key="1">
    <source>
        <dbReference type="EMBL" id="GAI68604.1"/>
    </source>
</evidence>
<dbReference type="EMBL" id="BARW01000037">
    <property type="protein sequence ID" value="GAI68604.1"/>
    <property type="molecule type" value="Genomic_DNA"/>
</dbReference>
<proteinExistence type="predicted"/>
<gene>
    <name evidence="1" type="ORF">S12H4_00360</name>
</gene>
<dbReference type="AlphaFoldDB" id="X1SLF0"/>
<accession>X1SLF0</accession>
<comment type="caution">
    <text evidence="1">The sequence shown here is derived from an EMBL/GenBank/DDBJ whole genome shotgun (WGS) entry which is preliminary data.</text>
</comment>
<reference evidence="1" key="1">
    <citation type="journal article" date="2014" name="Front. Microbiol.">
        <title>High frequency of phylogenetically diverse reductive dehalogenase-homologous genes in deep subseafloor sedimentary metagenomes.</title>
        <authorList>
            <person name="Kawai M."/>
            <person name="Futagami T."/>
            <person name="Toyoda A."/>
            <person name="Takaki Y."/>
            <person name="Nishi S."/>
            <person name="Hori S."/>
            <person name="Arai W."/>
            <person name="Tsubouchi T."/>
            <person name="Morono Y."/>
            <person name="Uchiyama I."/>
            <person name="Ito T."/>
            <person name="Fujiyama A."/>
            <person name="Inagaki F."/>
            <person name="Takami H."/>
        </authorList>
    </citation>
    <scope>NUCLEOTIDE SEQUENCE</scope>
    <source>
        <strain evidence="1">Expedition CK06-06</strain>
    </source>
</reference>
<protein>
    <submittedName>
        <fullName evidence="1">Uncharacterized protein</fullName>
    </submittedName>
</protein>